<evidence type="ECO:0000256" key="2">
    <source>
        <dbReference type="SAM" id="MobiDB-lite"/>
    </source>
</evidence>
<dbReference type="AlphaFoldDB" id="A0A915PS50"/>
<name>A0A915PS50_9BILA</name>
<proteinExistence type="predicted"/>
<feature type="compositionally biased region" description="Polar residues" evidence="2">
    <location>
        <begin position="61"/>
        <end position="72"/>
    </location>
</feature>
<evidence type="ECO:0000313" key="3">
    <source>
        <dbReference type="Proteomes" id="UP000887581"/>
    </source>
</evidence>
<sequence>MNGDKGNRAISGANSDQAVMSSTTLSSTSSTSSTSFTNIQQQQPQQLLQPTQSETTEKKNSGQLSKSSSPSADESRTVVRMRNKPPLSQIQATTNGTAAEANENNKSSSLAVLQRGLEVLNEIIPEDDGKIRKLDSQLDHLNHYMDKVEERIKVHNEKLMDTLRHQREEREKRRRSFHEDFEIRIIHIATGLHIGKRVAVIFIKINLKHCFFY</sequence>
<evidence type="ECO:0000313" key="4">
    <source>
        <dbReference type="WBParaSite" id="sdigi.contig218.g6265.t1"/>
    </source>
</evidence>
<dbReference type="WBParaSite" id="sdigi.contig218.g6265.t1">
    <property type="protein sequence ID" value="sdigi.contig218.g6265.t1"/>
    <property type="gene ID" value="sdigi.contig218.g6265"/>
</dbReference>
<dbReference type="Proteomes" id="UP000887581">
    <property type="component" value="Unplaced"/>
</dbReference>
<feature type="compositionally biased region" description="Low complexity" evidence="2">
    <location>
        <begin position="92"/>
        <end position="105"/>
    </location>
</feature>
<organism evidence="3 4">
    <name type="scientific">Setaria digitata</name>
    <dbReference type="NCBI Taxonomy" id="48799"/>
    <lineage>
        <taxon>Eukaryota</taxon>
        <taxon>Metazoa</taxon>
        <taxon>Ecdysozoa</taxon>
        <taxon>Nematoda</taxon>
        <taxon>Chromadorea</taxon>
        <taxon>Rhabditida</taxon>
        <taxon>Spirurina</taxon>
        <taxon>Spiruromorpha</taxon>
        <taxon>Filarioidea</taxon>
        <taxon>Setariidae</taxon>
        <taxon>Setaria</taxon>
    </lineage>
</organism>
<feature type="region of interest" description="Disordered" evidence="2">
    <location>
        <begin position="1"/>
        <end position="106"/>
    </location>
</feature>
<reference evidence="4" key="1">
    <citation type="submission" date="2022-11" db="UniProtKB">
        <authorList>
            <consortium name="WormBaseParasite"/>
        </authorList>
    </citation>
    <scope>IDENTIFICATION</scope>
</reference>
<accession>A0A915PS50</accession>
<keyword evidence="1" id="KW-0175">Coiled coil</keyword>
<evidence type="ECO:0000256" key="1">
    <source>
        <dbReference type="SAM" id="Coils"/>
    </source>
</evidence>
<feature type="compositionally biased region" description="Low complexity" evidence="2">
    <location>
        <begin position="21"/>
        <end position="52"/>
    </location>
</feature>
<feature type="coiled-coil region" evidence="1">
    <location>
        <begin position="131"/>
        <end position="158"/>
    </location>
</feature>
<protein>
    <submittedName>
        <fullName evidence="4">Uncharacterized protein</fullName>
    </submittedName>
</protein>
<keyword evidence="3" id="KW-1185">Reference proteome</keyword>